<evidence type="ECO:0000256" key="4">
    <source>
        <dbReference type="SAM" id="MobiDB-lite"/>
    </source>
</evidence>
<dbReference type="InterPro" id="IPR051591">
    <property type="entry name" value="UPF0224_FAM112_RNA_Proc"/>
</dbReference>
<feature type="compositionally biased region" description="Pro residues" evidence="4">
    <location>
        <begin position="13"/>
        <end position="27"/>
    </location>
</feature>
<evidence type="ECO:0000313" key="7">
    <source>
        <dbReference type="Proteomes" id="UP001055439"/>
    </source>
</evidence>
<dbReference type="Pfam" id="PF05253">
    <property type="entry name" value="zf-U11-48K"/>
    <property type="match status" value="1"/>
</dbReference>
<name>A0A9E7GWE6_9LILI</name>
<keyword evidence="2" id="KW-0863">Zinc-finger</keyword>
<dbReference type="EMBL" id="CP097510">
    <property type="protein sequence ID" value="URE22349.1"/>
    <property type="molecule type" value="Genomic_DNA"/>
</dbReference>
<dbReference type="EMBL" id="CP097510">
    <property type="protein sequence ID" value="URE22345.1"/>
    <property type="molecule type" value="Genomic_DNA"/>
</dbReference>
<dbReference type="EMBL" id="CP097510">
    <property type="protein sequence ID" value="URE22343.1"/>
    <property type="molecule type" value="Genomic_DNA"/>
</dbReference>
<feature type="compositionally biased region" description="Low complexity" evidence="4">
    <location>
        <begin position="634"/>
        <end position="645"/>
    </location>
</feature>
<dbReference type="OrthoDB" id="69229at2759"/>
<feature type="compositionally biased region" description="Polar residues" evidence="4">
    <location>
        <begin position="665"/>
        <end position="674"/>
    </location>
</feature>
<proteinExistence type="predicted"/>
<feature type="domain" description="CHHC U11-48K-type" evidence="5">
    <location>
        <begin position="75"/>
        <end position="102"/>
    </location>
</feature>
<dbReference type="AlphaFoldDB" id="A0A9E7GWE6"/>
<dbReference type="EMBL" id="CP097510">
    <property type="protein sequence ID" value="URE22346.1"/>
    <property type="molecule type" value="Genomic_DNA"/>
</dbReference>
<feature type="compositionally biased region" description="Basic and acidic residues" evidence="4">
    <location>
        <begin position="575"/>
        <end position="587"/>
    </location>
</feature>
<evidence type="ECO:0000256" key="3">
    <source>
        <dbReference type="ARBA" id="ARBA00022833"/>
    </source>
</evidence>
<evidence type="ECO:0000256" key="2">
    <source>
        <dbReference type="ARBA" id="ARBA00022771"/>
    </source>
</evidence>
<evidence type="ECO:0000313" key="6">
    <source>
        <dbReference type="EMBL" id="URE22345.1"/>
    </source>
</evidence>
<dbReference type="InterPro" id="IPR022776">
    <property type="entry name" value="TRM13/UPF0224_CHHC_Znf_dom"/>
</dbReference>
<dbReference type="EMBL" id="CP097510">
    <property type="protein sequence ID" value="URE22347.1"/>
    <property type="molecule type" value="Genomic_DNA"/>
</dbReference>
<accession>A0A9E7GWE6</accession>
<dbReference type="GO" id="GO:0008270">
    <property type="term" value="F:zinc ion binding"/>
    <property type="evidence" value="ECO:0007669"/>
    <property type="project" value="UniProtKB-KW"/>
</dbReference>
<dbReference type="EMBL" id="CP097510">
    <property type="protein sequence ID" value="URE22350.1"/>
    <property type="molecule type" value="Genomic_DNA"/>
</dbReference>
<keyword evidence="7" id="KW-1185">Reference proteome</keyword>
<gene>
    <name evidence="6" type="ORF">MUK42_06090</name>
</gene>
<evidence type="ECO:0000259" key="5">
    <source>
        <dbReference type="PROSITE" id="PS51800"/>
    </source>
</evidence>
<feature type="compositionally biased region" description="Polar residues" evidence="4">
    <location>
        <begin position="594"/>
        <end position="603"/>
    </location>
</feature>
<dbReference type="PANTHER" id="PTHR21402:SF10">
    <property type="entry name" value="U11_U12 SMALL NUCLEAR RIBONUCLEOPROTEIN 48 KDA PROTEIN"/>
    <property type="match status" value="1"/>
</dbReference>
<dbReference type="Proteomes" id="UP001055439">
    <property type="component" value="Chromosome 8"/>
</dbReference>
<organism evidence="6 7">
    <name type="scientific">Musa troglodytarum</name>
    <name type="common">fe'i banana</name>
    <dbReference type="NCBI Taxonomy" id="320322"/>
    <lineage>
        <taxon>Eukaryota</taxon>
        <taxon>Viridiplantae</taxon>
        <taxon>Streptophyta</taxon>
        <taxon>Embryophyta</taxon>
        <taxon>Tracheophyta</taxon>
        <taxon>Spermatophyta</taxon>
        <taxon>Magnoliopsida</taxon>
        <taxon>Liliopsida</taxon>
        <taxon>Zingiberales</taxon>
        <taxon>Musaceae</taxon>
        <taxon>Musa</taxon>
    </lineage>
</organism>
<keyword evidence="3" id="KW-0862">Zinc</keyword>
<sequence length="778" mass="88149">MDPPRFSFLRHPAPLPPQNPNPSPDPIPIPRAAADLPTAISLLADLTTLAESTLKSVSDFLSLPPASADAAGDGFCRCPYDRNHRMPPESLFRHSLLCASAPGAPLLDIGFLDALRYPGSLKSEAELRKENSFVQSLPAPDADLCFSLDSQLGDLGSDFFYKDCPAVVTTPEPDVATTFTLPGILSAECANFASDRDGESWVFGEGKIRVLPSEYWALRCEVEAWNDFPVSYSYTVLRVMSSLNLVEERGLLKRWVISNSPQFGIVIDVAMREHIYLLLKLCLKVIGREARSSLKLVLDNEGLFDPKSLNFECPRLVRSFSWLVSQMSILYGEMNSKLFTTGMLKESLVQTGSSLMLTSLGRENMENDGSIVVNDACVDDTRCGSDEYKSYEDMKLENPSNDASKGQVFVSQVAAAVAALHEKSLLEKRMKALRFSQPHSKSQLILEHSYALARGFEERGKRPNYRPVLEHDGLFWHRAQNQDLGKAKTREELLAEERDYKRRRMSYRGKKVKRNPTEVIRDIIEEHMEEIKQAGGIGCNVKLSADAAIIPVNHDYQNYAISDLCKLQSSDLDDPDARRNTHRKESLDGDAIQSHRSNVNKNFLKSHSKRKYEQHEHWEDQDKSMHERWKNYGSSSSSSHKSSASSHDRIAHEKEHGAAVPLSSKYDNMNSGYFSRSRDHINQSTLTSKSSRREYNYISRDNSKERDRTFGRHRSESVTQDTFEDRYNPSDSYDDYHTTYSNVSADSTYYSSDKVYNTREDGKCNHEQRSRRRSKDYK</sequence>
<feature type="region of interest" description="Disordered" evidence="4">
    <location>
        <begin position="1"/>
        <end position="27"/>
    </location>
</feature>
<feature type="compositionally biased region" description="Basic and acidic residues" evidence="4">
    <location>
        <begin position="756"/>
        <end position="768"/>
    </location>
</feature>
<dbReference type="PANTHER" id="PTHR21402">
    <property type="entry name" value="GAMETOCYTE SPECIFIC FACTOR 1-RELATED"/>
    <property type="match status" value="1"/>
</dbReference>
<evidence type="ECO:0000256" key="1">
    <source>
        <dbReference type="ARBA" id="ARBA00022723"/>
    </source>
</evidence>
<feature type="region of interest" description="Disordered" evidence="4">
    <location>
        <begin position="570"/>
        <end position="778"/>
    </location>
</feature>
<keyword evidence="1" id="KW-0479">Metal-binding</keyword>
<dbReference type="PROSITE" id="PS51800">
    <property type="entry name" value="ZF_CHHC_U11_48K"/>
    <property type="match status" value="1"/>
</dbReference>
<feature type="compositionally biased region" description="Basic residues" evidence="4">
    <location>
        <begin position="769"/>
        <end position="778"/>
    </location>
</feature>
<feature type="compositionally biased region" description="Polar residues" evidence="4">
    <location>
        <begin position="738"/>
        <end position="755"/>
    </location>
</feature>
<reference evidence="6" key="1">
    <citation type="submission" date="2022-05" db="EMBL/GenBank/DDBJ databases">
        <title>The Musa troglodytarum L. genome provides insights into the mechanism of non-climacteric behaviour and enrichment of carotenoids.</title>
        <authorList>
            <person name="Wang J."/>
        </authorList>
    </citation>
    <scope>NUCLEOTIDE SEQUENCE</scope>
    <source>
        <tissue evidence="6">Leaf</tissue>
    </source>
</reference>
<feature type="compositionally biased region" description="Basic and acidic residues" evidence="4">
    <location>
        <begin position="691"/>
        <end position="716"/>
    </location>
</feature>
<protein>
    <recommendedName>
        <fullName evidence="5">CHHC U11-48K-type domain-containing protein</fullName>
    </recommendedName>
</protein>
<feature type="compositionally biased region" description="Basic and acidic residues" evidence="4">
    <location>
        <begin position="646"/>
        <end position="657"/>
    </location>
</feature>
<feature type="compositionally biased region" description="Basic and acidic residues" evidence="4">
    <location>
        <begin position="611"/>
        <end position="630"/>
    </location>
</feature>